<dbReference type="InterPro" id="IPR002126">
    <property type="entry name" value="Cadherin-like_dom"/>
</dbReference>
<evidence type="ECO:0000259" key="32">
    <source>
        <dbReference type="PROSITE" id="PS50261"/>
    </source>
</evidence>
<evidence type="ECO:0000256" key="23">
    <source>
        <dbReference type="PROSITE-ProRule" id="PRU00076"/>
    </source>
</evidence>
<feature type="domain" description="Cadherin" evidence="33">
    <location>
        <begin position="655"/>
        <end position="760"/>
    </location>
</feature>
<dbReference type="Gene3D" id="2.30.29.30">
    <property type="entry name" value="Pleckstrin-homology domain (PH domain)/Phosphotyrosine-binding domain (PTB)"/>
    <property type="match status" value="1"/>
</dbReference>
<dbReference type="Gene3D" id="2.170.300.10">
    <property type="entry name" value="Tie2 ligand-binding domain superfamily"/>
    <property type="match status" value="1"/>
</dbReference>
<dbReference type="PROSITE" id="PS00232">
    <property type="entry name" value="CADHERIN_1"/>
    <property type="match status" value="10"/>
</dbReference>
<dbReference type="FunFam" id="2.10.25.10:FF:000156">
    <property type="entry name" value="cadherin EGF LAG seven-pass G-type receptor 2"/>
    <property type="match status" value="1"/>
</dbReference>
<dbReference type="PRINTS" id="PR00249">
    <property type="entry name" value="GPCRSECRETIN"/>
</dbReference>
<feature type="region of interest" description="Disordered" evidence="25">
    <location>
        <begin position="3378"/>
        <end position="3438"/>
    </location>
</feature>
<dbReference type="Gene3D" id="4.10.1240.10">
    <property type="entry name" value="GPCR, family 2, extracellular hormone receptor domain"/>
    <property type="match status" value="1"/>
</dbReference>
<feature type="domain" description="EGF-like" evidence="28">
    <location>
        <begin position="1938"/>
        <end position="1974"/>
    </location>
</feature>
<reference evidence="34 35" key="1">
    <citation type="submission" date="2018-03" db="EMBL/GenBank/DDBJ databases">
        <title>Draft genome sequence of Rohu Carp (Labeo rohita).</title>
        <authorList>
            <person name="Das P."/>
            <person name="Kushwaha B."/>
            <person name="Joshi C.G."/>
            <person name="Kumar D."/>
            <person name="Nagpure N.S."/>
            <person name="Sahoo L."/>
            <person name="Das S.P."/>
            <person name="Bit A."/>
            <person name="Patnaik S."/>
            <person name="Meher P.K."/>
            <person name="Jayasankar P."/>
            <person name="Koringa P.G."/>
            <person name="Patel N.V."/>
            <person name="Hinsu A.T."/>
            <person name="Kumar R."/>
            <person name="Pandey M."/>
            <person name="Agarwal S."/>
            <person name="Srivastava S."/>
            <person name="Singh M."/>
            <person name="Iquebal M.A."/>
            <person name="Jaiswal S."/>
            <person name="Angadi U.B."/>
            <person name="Kumar N."/>
            <person name="Raza M."/>
            <person name="Shah T.M."/>
            <person name="Rai A."/>
            <person name="Jena J.K."/>
        </authorList>
    </citation>
    <scope>NUCLEOTIDE SEQUENCE [LARGE SCALE GENOMIC DNA]</scope>
    <source>
        <strain evidence="34">DASCIFA01</strain>
        <tissue evidence="34">Testis</tissue>
    </source>
</reference>
<keyword evidence="19" id="KW-0379">Hydroxylation</keyword>
<evidence type="ECO:0000256" key="17">
    <source>
        <dbReference type="ARBA" id="ARBA00023180"/>
    </source>
</evidence>
<dbReference type="SUPFAM" id="SSF81321">
    <property type="entry name" value="Family A G protein-coupled receptor-like"/>
    <property type="match status" value="1"/>
</dbReference>
<dbReference type="Gene3D" id="2.60.120.200">
    <property type="match status" value="2"/>
</dbReference>
<dbReference type="InterPro" id="IPR001879">
    <property type="entry name" value="GPCR_2_extracellular_dom"/>
</dbReference>
<keyword evidence="12 26" id="KW-1133">Transmembrane helix</keyword>
<dbReference type="SMART" id="SM00008">
    <property type="entry name" value="HormR"/>
    <property type="match status" value="1"/>
</dbReference>
<dbReference type="FunFam" id="2.60.220.50:FF:000005">
    <property type="entry name" value="Cadherin EGF LAG seven-pass G-type receptor 2"/>
    <property type="match status" value="1"/>
</dbReference>
<evidence type="ECO:0000259" key="28">
    <source>
        <dbReference type="PROSITE" id="PS50026"/>
    </source>
</evidence>
<keyword evidence="11 22" id="KW-0106">Calcium</keyword>
<dbReference type="FunFam" id="2.10.25.10:FF:000047">
    <property type="entry name" value="Cadherin EGF LAG seven-pass G-type receptor 2"/>
    <property type="match status" value="1"/>
</dbReference>
<dbReference type="InterPro" id="IPR056286">
    <property type="entry name" value="Cadherin_CELSR1-3_9th"/>
</dbReference>
<evidence type="ECO:0000256" key="8">
    <source>
        <dbReference type="ARBA" id="ARBA00022692"/>
    </source>
</evidence>
<feature type="domain" description="Cadherin" evidence="33">
    <location>
        <begin position="552"/>
        <end position="654"/>
    </location>
</feature>
<evidence type="ECO:0000259" key="31">
    <source>
        <dbReference type="PROSITE" id="PS50227"/>
    </source>
</evidence>
<evidence type="ECO:0000256" key="5">
    <source>
        <dbReference type="ARBA" id="ARBA00022475"/>
    </source>
</evidence>
<feature type="compositionally biased region" description="Polar residues" evidence="25">
    <location>
        <begin position="3520"/>
        <end position="3529"/>
    </location>
</feature>
<organism evidence="34 35">
    <name type="scientific">Labeo rohita</name>
    <name type="common">Indian major carp</name>
    <name type="synonym">Cyprinus rohita</name>
    <dbReference type="NCBI Taxonomy" id="84645"/>
    <lineage>
        <taxon>Eukaryota</taxon>
        <taxon>Metazoa</taxon>
        <taxon>Chordata</taxon>
        <taxon>Craniata</taxon>
        <taxon>Vertebrata</taxon>
        <taxon>Euteleostomi</taxon>
        <taxon>Actinopterygii</taxon>
        <taxon>Neopterygii</taxon>
        <taxon>Teleostei</taxon>
        <taxon>Ostariophysi</taxon>
        <taxon>Cypriniformes</taxon>
        <taxon>Cyprinidae</taxon>
        <taxon>Labeoninae</taxon>
        <taxon>Labeonini</taxon>
        <taxon>Labeo</taxon>
    </lineage>
</organism>
<dbReference type="PANTHER" id="PTHR24026">
    <property type="entry name" value="FAT ATYPICAL CADHERIN-RELATED"/>
    <property type="match status" value="1"/>
</dbReference>
<evidence type="ECO:0000256" key="20">
    <source>
        <dbReference type="ARBA" id="ARBA00023292"/>
    </source>
</evidence>
<evidence type="ECO:0000259" key="29">
    <source>
        <dbReference type="PROSITE" id="PS50027"/>
    </source>
</evidence>
<feature type="domain" description="EGF-like" evidence="28">
    <location>
        <begin position="2512"/>
        <end position="2550"/>
    </location>
</feature>
<feature type="region of interest" description="Disordered" evidence="25">
    <location>
        <begin position="3501"/>
        <end position="3533"/>
    </location>
</feature>
<feature type="compositionally biased region" description="Basic and acidic residues" evidence="25">
    <location>
        <begin position="3682"/>
        <end position="3691"/>
    </location>
</feature>
<evidence type="ECO:0000256" key="1">
    <source>
        <dbReference type="ARBA" id="ARBA00002066"/>
    </source>
</evidence>
<feature type="compositionally biased region" description="Basic and acidic residues" evidence="25">
    <location>
        <begin position="2896"/>
        <end position="2912"/>
    </location>
</feature>
<dbReference type="PROSITE" id="PS50025">
    <property type="entry name" value="LAM_G_DOMAIN"/>
    <property type="match status" value="2"/>
</dbReference>
<dbReference type="InterPro" id="IPR011993">
    <property type="entry name" value="PH-like_dom_sf"/>
</dbReference>
<keyword evidence="8 26" id="KW-0812">Transmembrane</keyword>
<dbReference type="FunFam" id="2.60.40.60:FF:000040">
    <property type="entry name" value="cadherin EGF LAG seven-pass G-type receptor 3"/>
    <property type="match status" value="2"/>
</dbReference>
<keyword evidence="6 23" id="KW-0245">EGF-like domain</keyword>
<feature type="domain" description="Cadherin" evidence="33">
    <location>
        <begin position="1366"/>
        <end position="1468"/>
    </location>
</feature>
<evidence type="ECO:0000259" key="27">
    <source>
        <dbReference type="PROSITE" id="PS50025"/>
    </source>
</evidence>
<dbReference type="FunFam" id="2.60.40.60:FF:000013">
    <property type="entry name" value="Cadherin EGF LAG seven-pass G-type receptor"/>
    <property type="match status" value="2"/>
</dbReference>
<dbReference type="FunFam" id="2.60.40.60:FF:000038">
    <property type="entry name" value="Cadherin EGF LAG seven-pass G-type receptor 3"/>
    <property type="match status" value="1"/>
</dbReference>
<feature type="disulfide bond" evidence="23">
    <location>
        <begin position="1964"/>
        <end position="1973"/>
    </location>
</feature>
<dbReference type="InterPro" id="IPR001881">
    <property type="entry name" value="EGF-like_Ca-bd_dom"/>
</dbReference>
<dbReference type="EMBL" id="QBIY01012645">
    <property type="protein sequence ID" value="RXN20368.1"/>
    <property type="molecule type" value="Genomic_DNA"/>
</dbReference>
<comment type="subcellular location">
    <subcellularLocation>
        <location evidence="2">Cell membrane</location>
        <topology evidence="2">Multi-pass membrane protein</topology>
    </subcellularLocation>
</comment>
<feature type="domain" description="GAIN-B" evidence="30">
    <location>
        <begin position="2888"/>
        <end position="3053"/>
    </location>
</feature>
<dbReference type="PROSITE" id="PS01248">
    <property type="entry name" value="EGF_LAM_1"/>
    <property type="match status" value="1"/>
</dbReference>
<feature type="transmembrane region" description="Helical" evidence="26">
    <location>
        <begin position="3273"/>
        <end position="3296"/>
    </location>
</feature>
<evidence type="ECO:0000313" key="34">
    <source>
        <dbReference type="EMBL" id="RXN20368.1"/>
    </source>
</evidence>
<keyword evidence="4" id="KW-0217">Developmental protein</keyword>
<feature type="transmembrane region" description="Helical" evidence="26">
    <location>
        <begin position="3098"/>
        <end position="3115"/>
    </location>
</feature>
<keyword evidence="20 24" id="KW-0424">Laminin EGF-like domain</keyword>
<feature type="region of interest" description="Disordered" evidence="25">
    <location>
        <begin position="2896"/>
        <end position="2920"/>
    </location>
</feature>
<evidence type="ECO:0000256" key="3">
    <source>
        <dbReference type="ARBA" id="ARBA00010933"/>
    </source>
</evidence>
<dbReference type="FunFam" id="2.60.120.200:FF:000059">
    <property type="entry name" value="Cadherin EGF LAG seven-pass G-type receptor 1"/>
    <property type="match status" value="1"/>
</dbReference>
<feature type="domain" description="Cadherin" evidence="33">
    <location>
        <begin position="945"/>
        <end position="1052"/>
    </location>
</feature>
<evidence type="ECO:0000256" key="26">
    <source>
        <dbReference type="SAM" id="Phobius"/>
    </source>
</evidence>
<dbReference type="CDD" id="cd15991">
    <property type="entry name" value="7tmB2_CELSR1"/>
    <property type="match status" value="1"/>
</dbReference>
<feature type="transmembrane region" description="Helical" evidence="26">
    <location>
        <begin position="3918"/>
        <end position="3934"/>
    </location>
</feature>
<feature type="disulfide bond" evidence="24">
    <location>
        <begin position="2607"/>
        <end position="2619"/>
    </location>
</feature>
<dbReference type="FunFam" id="2.170.300.10:FF:000011">
    <property type="entry name" value="cadherin EGF LAG seven-pass G-type receptor 1"/>
    <property type="match status" value="1"/>
</dbReference>
<dbReference type="GO" id="GO:0005509">
    <property type="term" value="F:calcium ion binding"/>
    <property type="evidence" value="ECO:0007669"/>
    <property type="project" value="UniProtKB-UniRule"/>
</dbReference>
<evidence type="ECO:0000256" key="9">
    <source>
        <dbReference type="ARBA" id="ARBA00022729"/>
    </source>
</evidence>
<dbReference type="FunFam" id="2.10.25.10:FF:000011">
    <property type="entry name" value="Cadherin EGF LAG seven-pass G-type receptor"/>
    <property type="match status" value="1"/>
</dbReference>
<dbReference type="PROSITE" id="PS50268">
    <property type="entry name" value="CADHERIN_2"/>
    <property type="match status" value="16"/>
</dbReference>
<feature type="domain" description="G-protein coupled receptors family 2 profile 2" evidence="32">
    <location>
        <begin position="3060"/>
        <end position="3297"/>
    </location>
</feature>
<keyword evidence="35" id="KW-1185">Reference proteome</keyword>
<feature type="domain" description="Cadherin" evidence="33">
    <location>
        <begin position="450"/>
        <end position="551"/>
    </location>
</feature>
<dbReference type="CDD" id="cd00054">
    <property type="entry name" value="EGF_CA"/>
    <property type="match status" value="4"/>
</dbReference>
<dbReference type="FunFam" id="2.60.40.60:FF:000010">
    <property type="entry name" value="Cadherin EGF LAG seven-pass G-type receptor 3"/>
    <property type="match status" value="4"/>
</dbReference>
<dbReference type="SMART" id="SM00303">
    <property type="entry name" value="GPS"/>
    <property type="match status" value="1"/>
</dbReference>
<feature type="domain" description="G-protein coupled receptors family 2 profile 1" evidence="31">
    <location>
        <begin position="2639"/>
        <end position="2712"/>
    </location>
</feature>
<proteinExistence type="inferred from homology"/>
<dbReference type="Pfam" id="PF00002">
    <property type="entry name" value="7tm_2"/>
    <property type="match status" value="1"/>
</dbReference>
<dbReference type="Proteomes" id="UP000290572">
    <property type="component" value="Unassembled WGS sequence"/>
</dbReference>
<evidence type="ECO:0000256" key="12">
    <source>
        <dbReference type="ARBA" id="ARBA00022989"/>
    </source>
</evidence>
<feature type="domain" description="EGF-like" evidence="28">
    <location>
        <begin position="1878"/>
        <end position="1936"/>
    </location>
</feature>
<evidence type="ECO:0000313" key="35">
    <source>
        <dbReference type="Proteomes" id="UP000290572"/>
    </source>
</evidence>
<evidence type="ECO:0000256" key="18">
    <source>
        <dbReference type="ARBA" id="ARBA00023224"/>
    </source>
</evidence>
<feature type="domain" description="Cadherin" evidence="33">
    <location>
        <begin position="1699"/>
        <end position="1799"/>
    </location>
</feature>
<dbReference type="PROSITE" id="PS00010">
    <property type="entry name" value="ASX_HYDROXYL"/>
    <property type="match status" value="1"/>
</dbReference>
<evidence type="ECO:0000259" key="33">
    <source>
        <dbReference type="PROSITE" id="PS50268"/>
    </source>
</evidence>
<dbReference type="InterPro" id="IPR036445">
    <property type="entry name" value="GPCR_2_extracell_dom_sf"/>
</dbReference>
<dbReference type="SMART" id="SM00112">
    <property type="entry name" value="CA"/>
    <property type="match status" value="16"/>
</dbReference>
<feature type="transmembrane region" description="Helical" evidence="26">
    <location>
        <begin position="3121"/>
        <end position="3143"/>
    </location>
</feature>
<dbReference type="CDD" id="cd11304">
    <property type="entry name" value="Cadherin_repeat"/>
    <property type="match status" value="16"/>
</dbReference>
<feature type="domain" description="Cadherin" evidence="33">
    <location>
        <begin position="23"/>
        <end position="130"/>
    </location>
</feature>
<feature type="transmembrane region" description="Helical" evidence="26">
    <location>
        <begin position="3164"/>
        <end position="3184"/>
    </location>
</feature>
<dbReference type="InterPro" id="IPR015919">
    <property type="entry name" value="Cadherin-like_sf"/>
</dbReference>
<feature type="domain" description="Laminin G" evidence="27">
    <location>
        <begin position="2291"/>
        <end position="2474"/>
    </location>
</feature>
<feature type="region of interest" description="Disordered" evidence="25">
    <location>
        <begin position="3765"/>
        <end position="3813"/>
    </location>
</feature>
<evidence type="ECO:0000256" key="7">
    <source>
        <dbReference type="ARBA" id="ARBA00022553"/>
    </source>
</evidence>
<feature type="disulfide bond" evidence="24">
    <location>
        <begin position="2609"/>
        <end position="2626"/>
    </location>
</feature>
<dbReference type="FunFam" id="4.10.1240.10:FF:000003">
    <property type="entry name" value="Putative cadherin EGF LAG seven-pass G-type receptor 2"/>
    <property type="match status" value="1"/>
</dbReference>
<name>A0A498MGJ4_LABRO</name>
<evidence type="ECO:0000256" key="19">
    <source>
        <dbReference type="ARBA" id="ARBA00023278"/>
    </source>
</evidence>
<feature type="domain" description="Cadherin" evidence="33">
    <location>
        <begin position="1575"/>
        <end position="1676"/>
    </location>
</feature>
<feature type="region of interest" description="Disordered" evidence="25">
    <location>
        <begin position="3653"/>
        <end position="3696"/>
    </location>
</feature>
<dbReference type="InterPro" id="IPR002049">
    <property type="entry name" value="LE_dom"/>
</dbReference>
<dbReference type="InterPro" id="IPR004182">
    <property type="entry name" value="GRAM"/>
</dbReference>
<comment type="function">
    <text evidence="1">Receptor that may have an important role in cell/cell signaling during nervous system formation.</text>
</comment>
<keyword evidence="15 23" id="KW-1015">Disulfide bond</keyword>
<dbReference type="GO" id="GO:0007156">
    <property type="term" value="P:homophilic cell adhesion via plasma membrane adhesion molecules"/>
    <property type="evidence" value="ECO:0007669"/>
    <property type="project" value="InterPro"/>
</dbReference>
<dbReference type="PROSITE" id="PS50261">
    <property type="entry name" value="G_PROTEIN_RECEP_F2_4"/>
    <property type="match status" value="1"/>
</dbReference>
<dbReference type="FunFam" id="2.60.40.60:FF:000023">
    <property type="entry name" value="Cadherin EGF LAG seven-pass G-type receptor 3"/>
    <property type="match status" value="4"/>
</dbReference>
<feature type="transmembrane region" description="Helical" evidence="26">
    <location>
        <begin position="3062"/>
        <end position="3086"/>
    </location>
</feature>
<keyword evidence="7" id="KW-0597">Phosphoprotein</keyword>
<dbReference type="FunFam" id="2.10.25.10:FF:000089">
    <property type="entry name" value="Cadherin EGF LAG seven-pass G-type receptor 3"/>
    <property type="match status" value="1"/>
</dbReference>
<dbReference type="Pfam" id="PF00053">
    <property type="entry name" value="EGF_laminin"/>
    <property type="match status" value="1"/>
</dbReference>
<dbReference type="InterPro" id="IPR057244">
    <property type="entry name" value="GAIN_B"/>
</dbReference>
<evidence type="ECO:0000256" key="2">
    <source>
        <dbReference type="ARBA" id="ARBA00004651"/>
    </source>
</evidence>
<dbReference type="SUPFAM" id="SSF49313">
    <property type="entry name" value="Cadherin-like"/>
    <property type="match status" value="16"/>
</dbReference>
<comment type="similarity">
    <text evidence="3">Belongs to the G-protein coupled receptor 2 family. LN-TM7 subfamily.</text>
</comment>
<dbReference type="CDD" id="cd00055">
    <property type="entry name" value="EGF_Lam"/>
    <property type="match status" value="1"/>
</dbReference>
<dbReference type="Pfam" id="PF02893">
    <property type="entry name" value="GRAM"/>
    <property type="match status" value="1"/>
</dbReference>
<dbReference type="PANTHER" id="PTHR24026:SF36">
    <property type="entry name" value="CADHERIN EGF LAG SEVEN-PASS G-TYPE RECEPTOR 1"/>
    <property type="match status" value="1"/>
</dbReference>
<dbReference type="PROSITE" id="PS50227">
    <property type="entry name" value="G_PROTEIN_RECEP_F2_3"/>
    <property type="match status" value="1"/>
</dbReference>
<feature type="disulfide bond" evidence="23">
    <location>
        <begin position="2540"/>
        <end position="2549"/>
    </location>
</feature>
<sequence>MQHVSNQWKPRIRRAVNSAPQFQLPNYQVSVPENEPAGTRVITLKATDSDPGEAGKIEYGMEALFDSRSNDFFRIDPQTGSIETVQPLDREVKDTHVFKVTATDNGTPRRTTTSYLTVTVSDTNDHGPVFEQNEYRVRIRENVEVGFEVITVRATDGDAPSNANMIYKIVNGEGVNSGFEIDSRNGLVKIRVRPDRETMSQYQLIVEANDQGKDPGPRSATATVHITVEDENDNYPQFSGKRYVVQVPENVAVNTKVAQVEATDRDEGNNAKVHYSIISGNVKGQFFIHTPTGAIDVINPLDYEMIREYNLRIKAQDGGRPPLINGKGIVVIQVVDVNDNAPMFVSTPFQATVLENVPIGYSVIHIQAIDSDSGENARLDYSFTDTTPGFPFTINNSTGWITVSVELDRETTEYYTFGVEARDNGVPVMSSSASVNITILDVNDNIPAFTEKVYSLKINEDAVVGTSVLTVTALGRDVNSVVTYQISSGNTRNRFAITSQSGGGLITIALPLDYKQERQYVLTVTASDGTRFDTAQVFINVTDANTHRPVFQSTSYHQTFSEDRPIGSTVVVISATDEDTGENARITYIMEDNVPQFKIDPDTGAITTQMEIDYEDQASYTLAIIARDNGIPQKSDTTYVEIIVLDANDNAPQFGRDKYQDTVFEDAPVFTSVLQISASDRDSGSNGRVSYTFQGGDDGEGDFMIEQYSGIIRTQRKLDREKVPVYNLKAYAVDRGVPPLKAEVEIQISVLDISDNTPAFEDQPIESTVVDFGENGTSFGHHLNVFVRNGTLLVKDAYCLETDLRRLKDTIRCSFHDSNDQWKPRIRRAVNSAPQFQLPNYQVSVPENEPAGTRVITLKATDSDPGEAGKIEYGMEALFDSRSNDFFRIDPQTGSIETVQPLDREVKDTHVFKVTATDNGTPRRTTTSYLTVTVSDTNDHGPVFEQNEYRVRIRENVEVGFEVITVRATDGDAPSNANMIYKIVNGEGVNSGFEIDSRNGLVKIRVRPDRETMSQYQLIVEANDQGKDPGPRSATATVHITVEDENDNYPQFSEKRYVVQVPENVAVNTKVAQVEATDRDEGNNAKVHYSIISGNVKGQFFIHTPTGAIDVINPLDYEMIREYNLRIKAQDGGRPPLINGTGIVVIQVVDVNDNAPMFVSTPFQATVLENVPIGYSVIHIQAIDSDSGENARLDYSLTDTTPGFPFTINNSTGWITVSVELDRETTEYYTFGVEARDNGVPVMSSSASVSITVLDVNDNIPAFTEKVYSLKINEDAVVGTSVLTVTALDRDVNSVVTYQISSGNTRNRFAITSQSGGGLITLALPLDYKQERQYVLTVTASDGTRFDTAQVFINVTDANTHRPVFQSASYHQTFSEDRPIGSTVVVISATDEDTGENARITYIMEDNVPQFKIDPDTGAITTQMEIDYEDQASYTLAIIARDNGIPQKSDTTYVEIIVLDANDNAPQFGRDKYQGTVFEDAPVFTSVLQISASDRDSGSNGRVSYTFQGGDDGEGDFMIEQYSGIIRTQRKLDRENVPVYNLKAYAVDRGVPPLKAAVEIQISVLDINDNAPVFEKDELYIYIKENSPVDSVVARINAMDPDEGTNAQILYQIVEGNIPEVFDLDIFTGDLKALVDLDYETKMEYVIVVQATSAPLVSRATVHIRLIDVNDNDPVLQNFEIIFNNYVTNKSNSFPSGIIGKVPAYDPDVSDKLKYSFVEGNELSLLILNPNTGELKLSKDLDNNRPLEATMKVSVTDGIHQVTAFCTLRVTIITDEMLTNSITVRLENMSQERFLSPLLSLFAEGVAAVLSTTREGVFIFNVQNDTDVSGNILNVTFSALLPGGAPDRYFPSEELQEQIYLNRTLLQKISSQSVLPFDDNICLREPCENYMKCVSVLKFDSSPPFIASDTVLFRPIHPINGLRCRCPAGFTGDYCETEIDLCYSGPCRNNGRCRSREGGYTCECLEDFTGENCEIDARSGRCVPGVCKNGGECVNLLVGGFTCNCPSGEYEKPFCEMTTRSFPGQSFITFRGLRQRFHFTVSFMFATRERNALLLYNGRFNEKHDFIAVEIIEEQIQLTFSAGEAKTTVAPFVPGGVSDGQWHSVQLHYYNKDSLHLLDSSGVLSVHLYTAWLELTHKEPKISHLGLPQGPSSEKVAVVAVDDCDIAMAVRFGSQIGNYSCAAQGTQTGQKKSLDLTGPLLLGGVPNLPEDFPIRNRDFVGCMRNLMIDSKSVDMASYIANNGTTEGCPAKKNFCYEGLCQHGAQCENKWNTYFCDCPEGRGGKNCDQVMPSPQHFDGHAMVSWNDPDITIAVPWYISLMFRTRQSSGTATLMQVNAGVTSQVNLLIRDKYVRFEVLLGDQKVATLDFLEVRVNDGEWHHLLVELRSSKDGKDTKYMAHVFLDYDMFKKSAEIGNELPGLKLRSLFIGGLLEQGTSVLQGFKGCMQGVRMGETATNTANINMHQALKIHVEEGCDMANPCDSNICPDNSQCTDDWNAHTCICDPGFFGKDCVDACHLNPCEHLSTCVRKPSSSHGYTCECSQDYYGQYCENKVEKPCPRGWWGNPMCGPCNCDVSKGFNPDCNKTTGECRCKDNYYQPKDSDTCFPCDCFHLGANSRTCDPETGQCPCKAGVIGRQCNRCDNPFSEVTSTGCEVVYEGCPKAFDAGIWWPRTSFGRPVAMNCPKGSTGTAVRHCSDEKGWLPPELFNCTTITFSHLKKLNEELHRNESIMDGQKSKDIARMLQNATDQTKSFYGNDVKTTYQLISWILHYESQQQGFNLAAMRDAKFNENIVKAGSAILDASNKEHWDQIQRTEGGTAHLLKNFEEYANTVAKNMRKTYLKPFIIVTENMVFAVDYLDAIYPDEATIPRFQLTDQECPKDLKSSVIFPEFSFKSSEHKADPESHNSSNEEHNPATNKRKRHAESLLPFPVATVIIYKSLGQLLPENYDPDRRSLRLPNRPVINTPIVSTTVYSEGEPLHIPLERPITLDYNLLETEERTKPVCVFWNHSITVGGTGAWSSKGCDLISRNHTHISCQCNHMTSFAVLMDISKREHGDVLPLKIVTYATVSASLLALLITFILLAILHKLRSNLHSIHKNLVAALFFSELVFLIGINQTDNPFVCTVIAILLHYFYMCTFAWTFVEGLHIYRMLTEVRNINHGHMRFYYAIGWGIPAIITGLAVGLDPQGYGNPDFCWLSVHDTLIWSFAGPIAVVVLVNIIIFVLAAKASCGRRQRSYEKSGVIPALRMAFLLLLLISATWLLGLMAVNSDVMTFHYLFAIFSCLQGIFIFFFHIVFNKEVRKNLKNVFTGKKPLPDESSTTRTTLLTRTLNCNNTYMEDGTLYRSAIGESTVSLESTVRSAKSHSSFLTYTHRDELGQKPSVSSGNAKAGLTDIDGSLFRNGTKADDSDSDSELSVDEHSSSYASSHSSDSEDEDMDIQPKWNNERQPLHSTPKGTKEVDTVSNHVKPYWPTESMTASDSEDPGGAERLRVETKVNVELHQENKLNHTGETTQDKDHPTPSIQANSNHQPEQRKGILKNKITYPPPLTDKNMKNKLREKLSDYNPPTISSRAPSIASNDGGNGHNVLIKPPHRLAVPPREQQNGMAMNLRSGTVNGGNQSDSEAAIHNVKVKPKAAVLNMLKRLDKIRFRGPKRDDFLDLPESPTGSDTECNDDMLLRPRPSVRDNDEQRDPAGLGTLSVMQDLRSESERLNEVKGHLEIALLEKHFLHMEFFCDEITDDLKDNLSLKEELRKLREETNVETLKQELERERSRRVDLEQKMSDVLKTRCEDSPPQPPRKQQPPAANGTDKQQKETVCSRLQSWLYERFGVYIEDFRFQPEENTVEAEEPLSAKSHSEVVIELPHSQEPPKEDLTVSEKFQLVLDVAQKAQNLFGKMADVLEKIKNLFMWVQPEITQKLYIALWVAFISSCVLPYKLMGFMIGLYAGIKFFIIDFLFKSCPKLRDKYDTPYIMWNNLPTDPQLKERSNATVSRRIQPVVSRSSLATIPAGVTREEESGRSHSTKKGAFHEIFNLPENERPLPVCENGWRCCLINRDRKMPTDYIRNGMLYVTENYLCFESSSSRSGSSKKNKVIKLVDITDIQKPLVFGAMIHRDEAFETIFTQYMKIMTTANPET</sequence>
<evidence type="ECO:0000256" key="21">
    <source>
        <dbReference type="ARBA" id="ARBA00071749"/>
    </source>
</evidence>
<feature type="domain" description="Cadherin" evidence="33">
    <location>
        <begin position="1469"/>
        <end position="1574"/>
    </location>
</feature>
<dbReference type="Pfam" id="PF00028">
    <property type="entry name" value="Cadherin"/>
    <property type="match status" value="15"/>
</dbReference>
<feature type="domain" description="Cadherin" evidence="33">
    <location>
        <begin position="131"/>
        <end position="238"/>
    </location>
</feature>
<dbReference type="FunFam" id="1.20.1070.10:FF:000123">
    <property type="entry name" value="cadherin EGF LAG seven-pass G-type receptor 1 isoform X2"/>
    <property type="match status" value="1"/>
</dbReference>
<dbReference type="GO" id="GO:0004930">
    <property type="term" value="F:G protein-coupled receptor activity"/>
    <property type="evidence" value="ECO:0007669"/>
    <property type="project" value="UniProtKB-KW"/>
</dbReference>
<dbReference type="GO" id="GO:0007399">
    <property type="term" value="P:nervous system development"/>
    <property type="evidence" value="ECO:0007669"/>
    <property type="project" value="UniProtKB-ARBA"/>
</dbReference>
<feature type="domain" description="EGF-like" evidence="28">
    <location>
        <begin position="2476"/>
        <end position="2509"/>
    </location>
</feature>
<feature type="region of interest" description="Disordered" evidence="25">
    <location>
        <begin position="3562"/>
        <end position="3581"/>
    </location>
</feature>
<evidence type="ECO:0000256" key="16">
    <source>
        <dbReference type="ARBA" id="ARBA00023170"/>
    </source>
</evidence>
<dbReference type="PROSITE" id="PS00022">
    <property type="entry name" value="EGF_1"/>
    <property type="match status" value="4"/>
</dbReference>
<dbReference type="GO" id="GO:0009653">
    <property type="term" value="P:anatomical structure morphogenesis"/>
    <property type="evidence" value="ECO:0007669"/>
    <property type="project" value="UniProtKB-ARBA"/>
</dbReference>
<feature type="compositionally biased region" description="Basic and acidic residues" evidence="25">
    <location>
        <begin position="3765"/>
        <end position="3791"/>
    </location>
</feature>
<feature type="disulfide bond" evidence="23">
    <location>
        <begin position="2277"/>
        <end position="2286"/>
    </location>
</feature>
<dbReference type="InterPro" id="IPR013320">
    <property type="entry name" value="ConA-like_dom_sf"/>
</dbReference>
<gene>
    <name evidence="34" type="ORF">ROHU_025044</name>
</gene>
<dbReference type="InterPro" id="IPR001791">
    <property type="entry name" value="Laminin_G"/>
</dbReference>
<dbReference type="FunFam" id="2.60.40.60:FF:000044">
    <property type="entry name" value="Cadherin, EGF LAG seven-pass G-type receptor 3"/>
    <property type="match status" value="2"/>
</dbReference>
<dbReference type="FunFam" id="2.10.25.10:FF:000113">
    <property type="entry name" value="Cadherin, EGF LAG seven-pass G-type receptor 3"/>
    <property type="match status" value="1"/>
</dbReference>
<keyword evidence="14 26" id="KW-0472">Membrane</keyword>
<feature type="domain" description="Cadherin" evidence="33">
    <location>
        <begin position="1053"/>
        <end position="1158"/>
    </location>
</feature>
<dbReference type="SMART" id="SM00181">
    <property type="entry name" value="EGF"/>
    <property type="match status" value="6"/>
</dbReference>
<evidence type="ECO:0000256" key="6">
    <source>
        <dbReference type="ARBA" id="ARBA00022536"/>
    </source>
</evidence>
<dbReference type="FunFam" id="2.60.120.200:FF:000020">
    <property type="entry name" value="Cadherin EGF LAG seven-pass G-type receptor 2"/>
    <property type="match status" value="1"/>
</dbReference>
<keyword evidence="16 34" id="KW-0675">Receptor</keyword>
<dbReference type="STRING" id="84645.A0A498MGJ4"/>
<feature type="domain" description="EGF-like" evidence="28">
    <location>
        <begin position="1978"/>
        <end position="2016"/>
    </location>
</feature>
<dbReference type="PROSITE" id="PS50027">
    <property type="entry name" value="EGF_LAM_2"/>
    <property type="match status" value="1"/>
</dbReference>
<feature type="compositionally biased region" description="Polar residues" evidence="25">
    <location>
        <begin position="3564"/>
        <end position="3579"/>
    </location>
</feature>
<feature type="disulfide bond" evidence="23">
    <location>
        <begin position="1926"/>
        <end position="1935"/>
    </location>
</feature>
<dbReference type="Gene3D" id="1.20.1070.10">
    <property type="entry name" value="Rhodopsin 7-helix transmembrane proteins"/>
    <property type="match status" value="1"/>
</dbReference>
<dbReference type="Pfam" id="PF23592">
    <property type="entry name" value="Cadherin_CELSR2_9th"/>
    <property type="match status" value="1"/>
</dbReference>
<evidence type="ECO:0000256" key="13">
    <source>
        <dbReference type="ARBA" id="ARBA00023040"/>
    </source>
</evidence>
<feature type="domain" description="Cadherin" evidence="33">
    <location>
        <begin position="837"/>
        <end position="944"/>
    </location>
</feature>
<dbReference type="PROSITE" id="PS50221">
    <property type="entry name" value="GAIN_B"/>
    <property type="match status" value="1"/>
</dbReference>
<dbReference type="FunFam" id="2.10.25.10:FF:001046">
    <property type="entry name" value="Cadherin EGF LAG seven-pass G-type receptor 1a"/>
    <property type="match status" value="1"/>
</dbReference>
<evidence type="ECO:0000256" key="25">
    <source>
        <dbReference type="SAM" id="MobiDB-lite"/>
    </source>
</evidence>
<feature type="compositionally biased region" description="Basic and acidic residues" evidence="25">
    <location>
        <begin position="3501"/>
        <end position="3518"/>
    </location>
</feature>
<dbReference type="PROSITE" id="PS01186">
    <property type="entry name" value="EGF_2"/>
    <property type="match status" value="1"/>
</dbReference>
<keyword evidence="9" id="KW-0732">Signal</keyword>
<dbReference type="InterPro" id="IPR046338">
    <property type="entry name" value="GAIN_dom_sf"/>
</dbReference>
<protein>
    <recommendedName>
        <fullName evidence="21">Cadherin EGF LAG seven-pass G-type receptor 1</fullName>
    </recommendedName>
</protein>
<feature type="domain" description="Cadherin" evidence="33">
    <location>
        <begin position="345"/>
        <end position="449"/>
    </location>
</feature>
<feature type="domain" description="EGF-like" evidence="28">
    <location>
        <begin position="2251"/>
        <end position="2287"/>
    </location>
</feature>
<dbReference type="InterPro" id="IPR000152">
    <property type="entry name" value="EGF-type_Asp/Asn_hydroxyl_site"/>
</dbReference>
<dbReference type="PROSITE" id="PS50026">
    <property type="entry name" value="EGF_3"/>
    <property type="match status" value="6"/>
</dbReference>
<feature type="domain" description="Cadherin" evidence="33">
    <location>
        <begin position="1264"/>
        <end position="1365"/>
    </location>
</feature>
<dbReference type="Pfam" id="PF01825">
    <property type="entry name" value="GPS"/>
    <property type="match status" value="1"/>
</dbReference>
<dbReference type="Gene3D" id="2.60.40.60">
    <property type="entry name" value="Cadherins"/>
    <property type="match status" value="16"/>
</dbReference>
<feature type="transmembrane region" description="Helical" evidence="26">
    <location>
        <begin position="3246"/>
        <end position="3267"/>
    </location>
</feature>
<dbReference type="Gene3D" id="2.60.220.50">
    <property type="match status" value="1"/>
</dbReference>
<dbReference type="InterPro" id="IPR000742">
    <property type="entry name" value="EGF"/>
</dbReference>
<keyword evidence="10" id="KW-0677">Repeat</keyword>
<evidence type="ECO:0000256" key="11">
    <source>
        <dbReference type="ARBA" id="ARBA00022837"/>
    </source>
</evidence>
<dbReference type="SMART" id="SM00180">
    <property type="entry name" value="EGF_Lam"/>
    <property type="match status" value="1"/>
</dbReference>
<dbReference type="SMART" id="SM00568">
    <property type="entry name" value="GRAM"/>
    <property type="match status" value="1"/>
</dbReference>
<feature type="disulfide bond" evidence="24">
    <location>
        <begin position="2628"/>
        <end position="2637"/>
    </location>
</feature>
<dbReference type="CDD" id="cd00110">
    <property type="entry name" value="LamG"/>
    <property type="match status" value="2"/>
</dbReference>
<feature type="domain" description="Laminin EGF-like" evidence="29">
    <location>
        <begin position="2607"/>
        <end position="2654"/>
    </location>
</feature>
<comment type="caution">
    <text evidence="23">Lacks conserved residue(s) required for the propagation of feature annotation.</text>
</comment>
<dbReference type="GO" id="GO:0005886">
    <property type="term" value="C:plasma membrane"/>
    <property type="evidence" value="ECO:0007669"/>
    <property type="project" value="UniProtKB-SubCell"/>
</dbReference>
<dbReference type="InterPro" id="IPR020894">
    <property type="entry name" value="Cadherin_CS"/>
</dbReference>
<feature type="domain" description="Laminin G" evidence="27">
    <location>
        <begin position="2017"/>
        <end position="2248"/>
    </location>
</feature>
<feature type="domain" description="Cadherin" evidence="33">
    <location>
        <begin position="1159"/>
        <end position="1263"/>
    </location>
</feature>
<dbReference type="SMART" id="SM00179">
    <property type="entry name" value="EGF_CA"/>
    <property type="match status" value="4"/>
</dbReference>
<comment type="caution">
    <text evidence="34">The sequence shown here is derived from an EMBL/GenBank/DDBJ whole genome shotgun (WGS) entry which is preliminary data.</text>
</comment>
<dbReference type="Pfam" id="PF02210">
    <property type="entry name" value="Laminin_G_2"/>
    <property type="match status" value="2"/>
</dbReference>
<evidence type="ECO:0000256" key="15">
    <source>
        <dbReference type="ARBA" id="ARBA00023157"/>
    </source>
</evidence>
<keyword evidence="13" id="KW-0297">G-protein coupled receptor</keyword>
<evidence type="ECO:0000256" key="24">
    <source>
        <dbReference type="PROSITE-ProRule" id="PRU00460"/>
    </source>
</evidence>
<feature type="transmembrane region" description="Helical" evidence="26">
    <location>
        <begin position="3204"/>
        <end position="3225"/>
    </location>
</feature>
<evidence type="ECO:0000259" key="30">
    <source>
        <dbReference type="PROSITE" id="PS50221"/>
    </source>
</evidence>
<evidence type="ECO:0000256" key="14">
    <source>
        <dbReference type="ARBA" id="ARBA00023136"/>
    </source>
</evidence>
<evidence type="ECO:0000256" key="4">
    <source>
        <dbReference type="ARBA" id="ARBA00022473"/>
    </source>
</evidence>
<dbReference type="Pfam" id="PF16489">
    <property type="entry name" value="GAIN"/>
    <property type="match status" value="1"/>
</dbReference>
<feature type="region of interest" description="Disordered" evidence="25">
    <location>
        <begin position="3443"/>
        <end position="3462"/>
    </location>
</feature>
<accession>A0A498MGJ4</accession>
<dbReference type="InterPro" id="IPR000203">
    <property type="entry name" value="GPS"/>
</dbReference>
<keyword evidence="17" id="KW-0325">Glycoprotein</keyword>
<evidence type="ECO:0000256" key="10">
    <source>
        <dbReference type="ARBA" id="ARBA00022737"/>
    </source>
</evidence>
<dbReference type="FunFam" id="2.60.40.60:FF:000029">
    <property type="entry name" value="Cadherin EGF LAG seven-pass G-type receptor 3"/>
    <property type="match status" value="1"/>
</dbReference>
<dbReference type="SUPFAM" id="SSF49899">
    <property type="entry name" value="Concanavalin A-like lectins/glucanases"/>
    <property type="match status" value="2"/>
</dbReference>
<dbReference type="Gene3D" id="2.10.25.10">
    <property type="entry name" value="Laminin"/>
    <property type="match status" value="6"/>
</dbReference>
<dbReference type="SMART" id="SM00282">
    <property type="entry name" value="LamG"/>
    <property type="match status" value="2"/>
</dbReference>
<dbReference type="SUPFAM" id="SSF57196">
    <property type="entry name" value="EGF/Laminin"/>
    <property type="match status" value="3"/>
</dbReference>
<dbReference type="InterPro" id="IPR017981">
    <property type="entry name" value="GPCR_2-like_7TM"/>
</dbReference>
<evidence type="ECO:0000256" key="22">
    <source>
        <dbReference type="PROSITE-ProRule" id="PRU00043"/>
    </source>
</evidence>
<dbReference type="GO" id="GO:0007166">
    <property type="term" value="P:cell surface receptor signaling pathway"/>
    <property type="evidence" value="ECO:0007669"/>
    <property type="project" value="InterPro"/>
</dbReference>
<dbReference type="PRINTS" id="PR00205">
    <property type="entry name" value="CADHERIN"/>
</dbReference>
<dbReference type="Pfam" id="PF00008">
    <property type="entry name" value="EGF"/>
    <property type="match status" value="3"/>
</dbReference>
<keyword evidence="5" id="KW-1003">Cell membrane</keyword>
<dbReference type="InterPro" id="IPR032471">
    <property type="entry name" value="AGRL2-4_GAIN_subdom_A"/>
</dbReference>
<dbReference type="InterPro" id="IPR000832">
    <property type="entry name" value="GPCR_2_secretin-like"/>
</dbReference>
<feature type="domain" description="Cadherin" evidence="33">
    <location>
        <begin position="239"/>
        <end position="344"/>
    </location>
</feature>
<keyword evidence="18" id="KW-0807">Transducer</keyword>